<evidence type="ECO:0000313" key="1">
    <source>
        <dbReference type="EMBL" id="PIK50057.1"/>
    </source>
</evidence>
<dbReference type="AlphaFoldDB" id="A0A2G8KQ10"/>
<name>A0A2G8KQ10_STIJA</name>
<sequence length="101" mass="11974">MVKRLFERSHEFETAMPGLMMFSPSNLKKSPFVNLGDFIFTAQRQWIPTTCENATKVAVIIIDKNWSDERWKYLILQNLIIQLQRHSIHFGIFMTQSRERA</sequence>
<evidence type="ECO:0000313" key="2">
    <source>
        <dbReference type="Proteomes" id="UP000230750"/>
    </source>
</evidence>
<gene>
    <name evidence="1" type="ORF">BSL78_13066</name>
</gene>
<dbReference type="OrthoDB" id="10626040at2759"/>
<dbReference type="EMBL" id="MRZV01000435">
    <property type="protein sequence ID" value="PIK50057.1"/>
    <property type="molecule type" value="Genomic_DNA"/>
</dbReference>
<keyword evidence="2" id="KW-1185">Reference proteome</keyword>
<protein>
    <submittedName>
        <fullName evidence="1">Uncharacterized protein</fullName>
    </submittedName>
</protein>
<accession>A0A2G8KQ10</accession>
<dbReference type="Proteomes" id="UP000230750">
    <property type="component" value="Unassembled WGS sequence"/>
</dbReference>
<comment type="caution">
    <text evidence="1">The sequence shown here is derived from an EMBL/GenBank/DDBJ whole genome shotgun (WGS) entry which is preliminary data.</text>
</comment>
<organism evidence="1 2">
    <name type="scientific">Stichopus japonicus</name>
    <name type="common">Sea cucumber</name>
    <dbReference type="NCBI Taxonomy" id="307972"/>
    <lineage>
        <taxon>Eukaryota</taxon>
        <taxon>Metazoa</taxon>
        <taxon>Echinodermata</taxon>
        <taxon>Eleutherozoa</taxon>
        <taxon>Echinozoa</taxon>
        <taxon>Holothuroidea</taxon>
        <taxon>Aspidochirotacea</taxon>
        <taxon>Aspidochirotida</taxon>
        <taxon>Stichopodidae</taxon>
        <taxon>Apostichopus</taxon>
    </lineage>
</organism>
<reference evidence="1 2" key="1">
    <citation type="journal article" date="2017" name="PLoS Biol.">
        <title>The sea cucumber genome provides insights into morphological evolution and visceral regeneration.</title>
        <authorList>
            <person name="Zhang X."/>
            <person name="Sun L."/>
            <person name="Yuan J."/>
            <person name="Sun Y."/>
            <person name="Gao Y."/>
            <person name="Zhang L."/>
            <person name="Li S."/>
            <person name="Dai H."/>
            <person name="Hamel J.F."/>
            <person name="Liu C."/>
            <person name="Yu Y."/>
            <person name="Liu S."/>
            <person name="Lin W."/>
            <person name="Guo K."/>
            <person name="Jin S."/>
            <person name="Xu P."/>
            <person name="Storey K.B."/>
            <person name="Huan P."/>
            <person name="Zhang T."/>
            <person name="Zhou Y."/>
            <person name="Zhang J."/>
            <person name="Lin C."/>
            <person name="Li X."/>
            <person name="Xing L."/>
            <person name="Huo D."/>
            <person name="Sun M."/>
            <person name="Wang L."/>
            <person name="Mercier A."/>
            <person name="Li F."/>
            <person name="Yang H."/>
            <person name="Xiang J."/>
        </authorList>
    </citation>
    <scope>NUCLEOTIDE SEQUENCE [LARGE SCALE GENOMIC DNA]</scope>
    <source>
        <strain evidence="1">Shaxun</strain>
        <tissue evidence="1">Muscle</tissue>
    </source>
</reference>
<proteinExistence type="predicted"/>